<dbReference type="eggNOG" id="COG1136">
    <property type="taxonomic scope" value="Bacteria"/>
</dbReference>
<dbReference type="SUPFAM" id="SSF52540">
    <property type="entry name" value="P-loop containing nucleoside triphosphate hydrolases"/>
    <property type="match status" value="1"/>
</dbReference>
<keyword evidence="4" id="KW-0067">ATP-binding</keyword>
<dbReference type="InterPro" id="IPR027417">
    <property type="entry name" value="P-loop_NTPase"/>
</dbReference>
<dbReference type="AlphaFoldDB" id="G8QW71"/>
<organism evidence="6 7">
    <name type="scientific">Sphaerochaeta pleomorpha (strain ATCC BAA-1885 / DSM 22778 / Grapes)</name>
    <dbReference type="NCBI Taxonomy" id="158190"/>
    <lineage>
        <taxon>Bacteria</taxon>
        <taxon>Pseudomonadati</taxon>
        <taxon>Spirochaetota</taxon>
        <taxon>Spirochaetia</taxon>
        <taxon>Spirochaetales</taxon>
        <taxon>Sphaerochaetaceae</taxon>
        <taxon>Sphaerochaeta</taxon>
    </lineage>
</organism>
<keyword evidence="2" id="KW-0813">Transport</keyword>
<evidence type="ECO:0000256" key="3">
    <source>
        <dbReference type="ARBA" id="ARBA00022741"/>
    </source>
</evidence>
<evidence type="ECO:0000256" key="2">
    <source>
        <dbReference type="ARBA" id="ARBA00022448"/>
    </source>
</evidence>
<dbReference type="HOGENOM" id="CLU_000604_1_22_12"/>
<keyword evidence="7" id="KW-1185">Reference proteome</keyword>
<proteinExistence type="inferred from homology"/>
<evidence type="ECO:0000313" key="7">
    <source>
        <dbReference type="Proteomes" id="UP000005632"/>
    </source>
</evidence>
<dbReference type="Pfam" id="PF00005">
    <property type="entry name" value="ABC_tran"/>
    <property type="match status" value="1"/>
</dbReference>
<dbReference type="EMBL" id="CP003155">
    <property type="protein sequence ID" value="AEV28314.1"/>
    <property type="molecule type" value="Genomic_DNA"/>
</dbReference>
<feature type="domain" description="ABC transporter" evidence="5">
    <location>
        <begin position="8"/>
        <end position="230"/>
    </location>
</feature>
<accession>G8QW71</accession>
<keyword evidence="3" id="KW-0547">Nucleotide-binding</keyword>
<dbReference type="Proteomes" id="UP000005632">
    <property type="component" value="Chromosome"/>
</dbReference>
<evidence type="ECO:0000256" key="4">
    <source>
        <dbReference type="ARBA" id="ARBA00022840"/>
    </source>
</evidence>
<dbReference type="GO" id="GO:0005524">
    <property type="term" value="F:ATP binding"/>
    <property type="evidence" value="ECO:0007669"/>
    <property type="project" value="UniProtKB-KW"/>
</dbReference>
<dbReference type="KEGG" id="sgp:SpiGrapes_0459"/>
<dbReference type="InterPro" id="IPR003593">
    <property type="entry name" value="AAA+_ATPase"/>
</dbReference>
<dbReference type="InterPro" id="IPR017911">
    <property type="entry name" value="MacB-like_ATP-bd"/>
</dbReference>
<protein>
    <submittedName>
        <fullName evidence="6">ABC-type antimicrobial peptide transport system, ATPase component</fullName>
    </submittedName>
</protein>
<evidence type="ECO:0000259" key="5">
    <source>
        <dbReference type="PROSITE" id="PS50893"/>
    </source>
</evidence>
<dbReference type="OrthoDB" id="9805538at2"/>
<dbReference type="PROSITE" id="PS00211">
    <property type="entry name" value="ABC_TRANSPORTER_1"/>
    <property type="match status" value="1"/>
</dbReference>
<dbReference type="RefSeq" id="WP_014269163.1">
    <property type="nucleotide sequence ID" value="NC_016633.1"/>
</dbReference>
<evidence type="ECO:0000256" key="1">
    <source>
        <dbReference type="ARBA" id="ARBA00005417"/>
    </source>
</evidence>
<dbReference type="PANTHER" id="PTHR42798:SF2">
    <property type="entry name" value="ABC TRANSPORTER ATP-BINDING PROTEIN MG467-RELATED"/>
    <property type="match status" value="1"/>
</dbReference>
<sequence length="232" mass="25098">MKKSNEILTLKNIKKSFPATARGGEPLLILDAVDLTIEKATSVAIIGKSGSGKSTLLQISAGLLAYDSGTVLFDGKDIQKLNDTAMSAIRSSQMGFIFQNSLLLDDFSALENVQIPAMIAGSGEQEARQKAVELLELVGLGDRLDHKSDQLSGGERQRVAIARALVNNPLVVFADEPTGSLDERNAALIESMLLSLVDIQKVALLLITHDTLFASRCDHVYHLHDRHVEVSH</sequence>
<name>G8QW71_SPHPG</name>
<dbReference type="SMART" id="SM00382">
    <property type="entry name" value="AAA"/>
    <property type="match status" value="1"/>
</dbReference>
<reference evidence="6 7" key="1">
    <citation type="submission" date="2011-11" db="EMBL/GenBank/DDBJ databases">
        <title>Complete sequence of Spirochaeta sp. grapes.</title>
        <authorList>
            <consortium name="US DOE Joint Genome Institute"/>
            <person name="Lucas S."/>
            <person name="Han J."/>
            <person name="Lapidus A."/>
            <person name="Cheng J.-F."/>
            <person name="Goodwin L."/>
            <person name="Pitluck S."/>
            <person name="Peters L."/>
            <person name="Ovchinnikova G."/>
            <person name="Munk A.C."/>
            <person name="Detter J.C."/>
            <person name="Han C."/>
            <person name="Tapia R."/>
            <person name="Land M."/>
            <person name="Hauser L."/>
            <person name="Kyrpides N."/>
            <person name="Ivanova N."/>
            <person name="Pagani I."/>
            <person name="Ritalahtilisa K."/>
            <person name="Loeffler F."/>
            <person name="Woyke T."/>
        </authorList>
    </citation>
    <scope>NUCLEOTIDE SEQUENCE [LARGE SCALE GENOMIC DNA]</scope>
    <source>
        <strain evidence="7">ATCC BAA-1885 / DSM 22778 / Grapes</strain>
    </source>
</reference>
<dbReference type="CDD" id="cd03255">
    <property type="entry name" value="ABC_MJ0796_LolCDE_FtsE"/>
    <property type="match status" value="1"/>
</dbReference>
<dbReference type="Gene3D" id="3.40.50.300">
    <property type="entry name" value="P-loop containing nucleotide triphosphate hydrolases"/>
    <property type="match status" value="1"/>
</dbReference>
<dbReference type="GO" id="GO:0016887">
    <property type="term" value="F:ATP hydrolysis activity"/>
    <property type="evidence" value="ECO:0007669"/>
    <property type="project" value="InterPro"/>
</dbReference>
<dbReference type="PANTHER" id="PTHR42798">
    <property type="entry name" value="LIPOPROTEIN-RELEASING SYSTEM ATP-BINDING PROTEIN LOLD"/>
    <property type="match status" value="1"/>
</dbReference>
<comment type="similarity">
    <text evidence="1">Belongs to the ABC transporter superfamily.</text>
</comment>
<dbReference type="InterPro" id="IPR017871">
    <property type="entry name" value="ABC_transporter-like_CS"/>
</dbReference>
<gene>
    <name evidence="6" type="ordered locus">SpiGrapes_0459</name>
</gene>
<dbReference type="STRING" id="158190.SpiGrapes_0459"/>
<evidence type="ECO:0000313" key="6">
    <source>
        <dbReference type="EMBL" id="AEV28314.1"/>
    </source>
</evidence>
<dbReference type="InterPro" id="IPR003439">
    <property type="entry name" value="ABC_transporter-like_ATP-bd"/>
</dbReference>
<dbReference type="PROSITE" id="PS50893">
    <property type="entry name" value="ABC_TRANSPORTER_2"/>
    <property type="match status" value="1"/>
</dbReference>